<reference evidence="2 3" key="1">
    <citation type="journal article" date="2019" name="Commun. Biol.">
        <title>The bagworm genome reveals a unique fibroin gene that provides high tensile strength.</title>
        <authorList>
            <person name="Kono N."/>
            <person name="Nakamura H."/>
            <person name="Ohtoshi R."/>
            <person name="Tomita M."/>
            <person name="Numata K."/>
            <person name="Arakawa K."/>
        </authorList>
    </citation>
    <scope>NUCLEOTIDE SEQUENCE [LARGE SCALE GENOMIC DNA]</scope>
</reference>
<proteinExistence type="predicted"/>
<evidence type="ECO:0000313" key="2">
    <source>
        <dbReference type="EMBL" id="GBP17280.1"/>
    </source>
</evidence>
<evidence type="ECO:0000313" key="3">
    <source>
        <dbReference type="Proteomes" id="UP000299102"/>
    </source>
</evidence>
<dbReference type="OrthoDB" id="10017160at2759"/>
<dbReference type="AlphaFoldDB" id="A0A4C1TTE1"/>
<dbReference type="EMBL" id="BGZK01000086">
    <property type="protein sequence ID" value="GBP17280.1"/>
    <property type="molecule type" value="Genomic_DNA"/>
</dbReference>
<protein>
    <submittedName>
        <fullName evidence="2">Uncharacterized protein</fullName>
    </submittedName>
</protein>
<feature type="region of interest" description="Disordered" evidence="1">
    <location>
        <begin position="78"/>
        <end position="107"/>
    </location>
</feature>
<comment type="caution">
    <text evidence="2">The sequence shown here is derived from an EMBL/GenBank/DDBJ whole genome shotgun (WGS) entry which is preliminary data.</text>
</comment>
<organism evidence="2 3">
    <name type="scientific">Eumeta variegata</name>
    <name type="common">Bagworm moth</name>
    <name type="synonym">Eumeta japonica</name>
    <dbReference type="NCBI Taxonomy" id="151549"/>
    <lineage>
        <taxon>Eukaryota</taxon>
        <taxon>Metazoa</taxon>
        <taxon>Ecdysozoa</taxon>
        <taxon>Arthropoda</taxon>
        <taxon>Hexapoda</taxon>
        <taxon>Insecta</taxon>
        <taxon>Pterygota</taxon>
        <taxon>Neoptera</taxon>
        <taxon>Endopterygota</taxon>
        <taxon>Lepidoptera</taxon>
        <taxon>Glossata</taxon>
        <taxon>Ditrysia</taxon>
        <taxon>Tineoidea</taxon>
        <taxon>Psychidae</taxon>
        <taxon>Oiketicinae</taxon>
        <taxon>Eumeta</taxon>
    </lineage>
</organism>
<gene>
    <name evidence="2" type="ORF">EVAR_17770_1</name>
</gene>
<evidence type="ECO:0000256" key="1">
    <source>
        <dbReference type="SAM" id="MobiDB-lite"/>
    </source>
</evidence>
<sequence length="107" mass="12033">MPEWKGRVPLTRSHCERITHGFTTCDLYLFPEVKEMWFTDSEKAVAAYEKIVEATPKCDSHLGPLDGSVLQPTIEWGAVARRPRPMGKTSGGRPDAGVRGHRISNRR</sequence>
<dbReference type="Proteomes" id="UP000299102">
    <property type="component" value="Unassembled WGS sequence"/>
</dbReference>
<name>A0A4C1TTE1_EUMVA</name>
<keyword evidence="3" id="KW-1185">Reference proteome</keyword>
<accession>A0A4C1TTE1</accession>